<evidence type="ECO:0000313" key="3">
    <source>
        <dbReference type="Proteomes" id="UP001200741"/>
    </source>
</evidence>
<evidence type="ECO:0000259" key="1">
    <source>
        <dbReference type="SMART" id="SM00460"/>
    </source>
</evidence>
<reference evidence="2 3" key="1">
    <citation type="submission" date="2021-12" db="EMBL/GenBank/DDBJ databases">
        <title>Genome seq of P8.</title>
        <authorList>
            <person name="Seo T."/>
        </authorList>
    </citation>
    <scope>NUCLEOTIDE SEQUENCE [LARGE SCALE GENOMIC DNA]</scope>
    <source>
        <strain evidence="2 3">P8</strain>
    </source>
</reference>
<organism evidence="2 3">
    <name type="scientific">Pelomonas cellulosilytica</name>
    <dbReference type="NCBI Taxonomy" id="2906762"/>
    <lineage>
        <taxon>Bacteria</taxon>
        <taxon>Pseudomonadati</taxon>
        <taxon>Pseudomonadota</taxon>
        <taxon>Betaproteobacteria</taxon>
        <taxon>Burkholderiales</taxon>
        <taxon>Sphaerotilaceae</taxon>
        <taxon>Roseateles</taxon>
    </lineage>
</organism>
<evidence type="ECO:0000313" key="2">
    <source>
        <dbReference type="EMBL" id="MCE4554279.1"/>
    </source>
</evidence>
<feature type="domain" description="Transglutaminase-like" evidence="1">
    <location>
        <begin position="182"/>
        <end position="246"/>
    </location>
</feature>
<dbReference type="InterPro" id="IPR002931">
    <property type="entry name" value="Transglutaminase-like"/>
</dbReference>
<gene>
    <name evidence="2" type="ORF">LXT13_07435</name>
</gene>
<dbReference type="InterPro" id="IPR038765">
    <property type="entry name" value="Papain-like_cys_pep_sf"/>
</dbReference>
<sequence length="287" mass="31911">MQDSLTRRALLATAVGLPICLHAEERGAVEAQRLRVRFSLGFVNPRETELAHQRIWCYLPASLLPAQQLAHVTARPSMALHRDHVGHNYASVEIATVPAHGRVYIAFDAQVQMANVGEPVAAPADWLTPERFIESDHPDIMALARGLRQLSEHATVEAIFDWVATEVSYAGYLADDRGALYALTERRGDCTEQADLVVALARACSIPARMAGGYVVERDTVLNAVDYHNWAEVGLDGNWHIVDANRRELFPSTCRYLRFRLYRDVPTNPLGFAHRHAVEGALQAIES</sequence>
<dbReference type="EMBL" id="JAJTWU010000002">
    <property type="protein sequence ID" value="MCE4554279.1"/>
    <property type="molecule type" value="Genomic_DNA"/>
</dbReference>
<accession>A0ABS8XUA1</accession>
<dbReference type="SMART" id="SM00460">
    <property type="entry name" value="TGc"/>
    <property type="match status" value="1"/>
</dbReference>
<keyword evidence="3" id="KW-1185">Reference proteome</keyword>
<dbReference type="PANTHER" id="PTHR33490">
    <property type="entry name" value="BLR5614 PROTEIN-RELATED"/>
    <property type="match status" value="1"/>
</dbReference>
<dbReference type="Proteomes" id="UP001200741">
    <property type="component" value="Unassembled WGS sequence"/>
</dbReference>
<dbReference type="SUPFAM" id="SSF54001">
    <property type="entry name" value="Cysteine proteinases"/>
    <property type="match status" value="1"/>
</dbReference>
<comment type="caution">
    <text evidence="2">The sequence shown here is derived from an EMBL/GenBank/DDBJ whole genome shotgun (WGS) entry which is preliminary data.</text>
</comment>
<dbReference type="Pfam" id="PF01841">
    <property type="entry name" value="Transglut_core"/>
    <property type="match status" value="1"/>
</dbReference>
<proteinExistence type="predicted"/>
<dbReference type="Gene3D" id="3.10.620.30">
    <property type="match status" value="1"/>
</dbReference>
<protein>
    <submittedName>
        <fullName evidence="2">Transglutaminase domain-containing protein</fullName>
    </submittedName>
</protein>
<dbReference type="RefSeq" id="WP_233371184.1">
    <property type="nucleotide sequence ID" value="NZ_JAJTWU010000002.1"/>
</dbReference>
<name>A0ABS8XUA1_9BURK</name>